<organism evidence="6 7">
    <name type="scientific">Clostridium porci</name>
    <dbReference type="NCBI Taxonomy" id="2605778"/>
    <lineage>
        <taxon>Bacteria</taxon>
        <taxon>Bacillati</taxon>
        <taxon>Bacillota</taxon>
        <taxon>Clostridia</taxon>
        <taxon>Eubacteriales</taxon>
        <taxon>Clostridiaceae</taxon>
        <taxon>Clostridium</taxon>
    </lineage>
</organism>
<dbReference type="AlphaFoldDB" id="A0A7X2NLD3"/>
<dbReference type="EMBL" id="VUMD01000008">
    <property type="protein sequence ID" value="MSS37036.1"/>
    <property type="molecule type" value="Genomic_DNA"/>
</dbReference>
<dbReference type="SUPFAM" id="SSF116734">
    <property type="entry name" value="DNA methylase specificity domain"/>
    <property type="match status" value="1"/>
</dbReference>
<keyword evidence="7" id="KW-1185">Reference proteome</keyword>
<comment type="subunit">
    <text evidence="4">The methyltransferase is composed of M and S polypeptides.</text>
</comment>
<evidence type="ECO:0000256" key="4">
    <source>
        <dbReference type="ARBA" id="ARBA00038652"/>
    </source>
</evidence>
<dbReference type="Proteomes" id="UP000429958">
    <property type="component" value="Unassembled WGS sequence"/>
</dbReference>
<keyword evidence="6" id="KW-0540">Nuclease</keyword>
<sequence length="208" mass="23462">MIEVQCVNSSYYEKFFDGKSRCINNEIPFDLPDGWEYERLGNICTVARGGSPRPIEAFLTNDDNGLNWIKIGDTEQGGKYIYCTKEKIRPDGLTKTRYVKSGDFLLTNSMSFGRPYILKTEGCIHDGWLVIGNTEDAFEQDYLYYLLSSSTMYNSLSSLAVGSTVKNLKLDSVKSLLVPIPPLKEQQVIANQIELLFNTILPIEKSLS</sequence>
<feature type="domain" description="Type I restriction modification DNA specificity" evidence="5">
    <location>
        <begin position="32"/>
        <end position="200"/>
    </location>
</feature>
<comment type="caution">
    <text evidence="6">The sequence shown here is derived from an EMBL/GenBank/DDBJ whole genome shotgun (WGS) entry which is preliminary data.</text>
</comment>
<dbReference type="InterPro" id="IPR051212">
    <property type="entry name" value="Type-I_RE_S_subunit"/>
</dbReference>
<dbReference type="GO" id="GO:0009307">
    <property type="term" value="P:DNA restriction-modification system"/>
    <property type="evidence" value="ECO:0007669"/>
    <property type="project" value="UniProtKB-KW"/>
</dbReference>
<comment type="similarity">
    <text evidence="1">Belongs to the type-I restriction system S methylase family.</text>
</comment>
<name>A0A7X2NLD3_9CLOT</name>
<dbReference type="InterPro" id="IPR000055">
    <property type="entry name" value="Restrct_endonuc_typeI_TRD"/>
</dbReference>
<dbReference type="CDD" id="cd17283">
    <property type="entry name" value="RMtype1_S_Hpy180ORF7835P_TRD2-CR2_like"/>
    <property type="match status" value="1"/>
</dbReference>
<evidence type="ECO:0000313" key="6">
    <source>
        <dbReference type="EMBL" id="MSS37036.1"/>
    </source>
</evidence>
<keyword evidence="3" id="KW-0238">DNA-binding</keyword>
<keyword evidence="6" id="KW-0255">Endonuclease</keyword>
<dbReference type="Gene3D" id="3.90.220.20">
    <property type="entry name" value="DNA methylase specificity domains"/>
    <property type="match status" value="1"/>
</dbReference>
<gene>
    <name evidence="6" type="ORF">FYJ39_10705</name>
</gene>
<dbReference type="InterPro" id="IPR044946">
    <property type="entry name" value="Restrct_endonuc_typeI_TRD_sf"/>
</dbReference>
<evidence type="ECO:0000313" key="7">
    <source>
        <dbReference type="Proteomes" id="UP000429958"/>
    </source>
</evidence>
<protein>
    <submittedName>
        <fullName evidence="6">Restriction endonuclease subunit S</fullName>
    </submittedName>
</protein>
<proteinExistence type="inferred from homology"/>
<dbReference type="PANTHER" id="PTHR43140">
    <property type="entry name" value="TYPE-1 RESTRICTION ENZYME ECOKI SPECIFICITY PROTEIN"/>
    <property type="match status" value="1"/>
</dbReference>
<dbReference type="GO" id="GO:0004519">
    <property type="term" value="F:endonuclease activity"/>
    <property type="evidence" value="ECO:0007669"/>
    <property type="project" value="UniProtKB-KW"/>
</dbReference>
<evidence type="ECO:0000256" key="1">
    <source>
        <dbReference type="ARBA" id="ARBA00010923"/>
    </source>
</evidence>
<evidence type="ECO:0000259" key="5">
    <source>
        <dbReference type="Pfam" id="PF01420"/>
    </source>
</evidence>
<reference evidence="6 7" key="1">
    <citation type="submission" date="2019-08" db="EMBL/GenBank/DDBJ databases">
        <title>In-depth cultivation of the pig gut microbiome towards novel bacterial diversity and tailored functional studies.</title>
        <authorList>
            <person name="Wylensek D."/>
            <person name="Hitch T.C.A."/>
            <person name="Clavel T."/>
        </authorList>
    </citation>
    <scope>NUCLEOTIDE SEQUENCE [LARGE SCALE GENOMIC DNA]</scope>
    <source>
        <strain evidence="6 7">WCA-389-WT-23D1</strain>
    </source>
</reference>
<dbReference type="Pfam" id="PF01420">
    <property type="entry name" value="Methylase_S"/>
    <property type="match status" value="1"/>
</dbReference>
<accession>A0A7X2NLD3</accession>
<evidence type="ECO:0000256" key="3">
    <source>
        <dbReference type="ARBA" id="ARBA00023125"/>
    </source>
</evidence>
<keyword evidence="2" id="KW-0680">Restriction system</keyword>
<dbReference type="PANTHER" id="PTHR43140:SF1">
    <property type="entry name" value="TYPE I RESTRICTION ENZYME ECOKI SPECIFICITY SUBUNIT"/>
    <property type="match status" value="1"/>
</dbReference>
<dbReference type="GO" id="GO:0003677">
    <property type="term" value="F:DNA binding"/>
    <property type="evidence" value="ECO:0007669"/>
    <property type="project" value="UniProtKB-KW"/>
</dbReference>
<evidence type="ECO:0000256" key="2">
    <source>
        <dbReference type="ARBA" id="ARBA00022747"/>
    </source>
</evidence>
<keyword evidence="6" id="KW-0378">Hydrolase</keyword>